<keyword evidence="2" id="KW-0812">Transmembrane</keyword>
<organism evidence="3 4">
    <name type="scientific">Rhizobium rosettiformans</name>
    <dbReference type="NCBI Taxonomy" id="1368430"/>
    <lineage>
        <taxon>Bacteria</taxon>
        <taxon>Pseudomonadati</taxon>
        <taxon>Pseudomonadota</taxon>
        <taxon>Alphaproteobacteria</taxon>
        <taxon>Hyphomicrobiales</taxon>
        <taxon>Rhizobiaceae</taxon>
        <taxon>Rhizobium/Agrobacterium group</taxon>
        <taxon>Rhizobium</taxon>
    </lineage>
</organism>
<dbReference type="RefSeq" id="WP_203016019.1">
    <property type="nucleotide sequence ID" value="NZ_CP032405.1"/>
</dbReference>
<keyword evidence="2" id="KW-1133">Transmembrane helix</keyword>
<dbReference type="PANTHER" id="PTHR41386:SF1">
    <property type="entry name" value="MEMBRANE PROTEIN"/>
    <property type="match status" value="1"/>
</dbReference>
<accession>A0ABX7EXJ3</accession>
<evidence type="ECO:0000313" key="4">
    <source>
        <dbReference type="Proteomes" id="UP000596351"/>
    </source>
</evidence>
<proteinExistence type="predicted"/>
<feature type="transmembrane region" description="Helical" evidence="2">
    <location>
        <begin position="95"/>
        <end position="114"/>
    </location>
</feature>
<dbReference type="Pfam" id="PF06210">
    <property type="entry name" value="DUF1003"/>
    <property type="match status" value="1"/>
</dbReference>
<evidence type="ECO:0000256" key="1">
    <source>
        <dbReference type="SAM" id="Coils"/>
    </source>
</evidence>
<gene>
    <name evidence="3" type="ORF">D4A92_17125</name>
</gene>
<evidence type="ECO:0000256" key="2">
    <source>
        <dbReference type="SAM" id="Phobius"/>
    </source>
</evidence>
<protein>
    <submittedName>
        <fullName evidence="3">DUF1003 domain-containing protein</fullName>
    </submittedName>
</protein>
<name>A0ABX7EXJ3_9HYPH</name>
<feature type="coiled-coil region" evidence="1">
    <location>
        <begin position="149"/>
        <end position="176"/>
    </location>
</feature>
<dbReference type="PANTHER" id="PTHR41386">
    <property type="entry name" value="INTEGRAL MEMBRANE PROTEIN-RELATED"/>
    <property type="match status" value="1"/>
</dbReference>
<dbReference type="EMBL" id="CP032405">
    <property type="protein sequence ID" value="QRF53037.1"/>
    <property type="molecule type" value="Genomic_DNA"/>
</dbReference>
<keyword evidence="2" id="KW-0472">Membrane</keyword>
<sequence length="182" mass="20338">MLKDIEKLVLGKLSSDLSSAEQKVLKRARERRTVSTNAGEDFLAHATFGQRLADGIARVGGSWGFIIGFMLFLVAWVILNTVILATGALDPYPFIFLNLILSMLAAVQAPIIMMSQNRQAERDRFMAAKDYEINLKAEIEVLALHHKIDEQVLKELRETREQIDALRQAVEGLSIQASNSQN</sequence>
<dbReference type="InterPro" id="IPR010406">
    <property type="entry name" value="DUF1003"/>
</dbReference>
<dbReference type="Proteomes" id="UP000596351">
    <property type="component" value="Chromosome"/>
</dbReference>
<keyword evidence="1" id="KW-0175">Coiled coil</keyword>
<keyword evidence="4" id="KW-1185">Reference proteome</keyword>
<reference evidence="3 4" key="1">
    <citation type="submission" date="2018-09" db="EMBL/GenBank/DDBJ databases">
        <title>Rhizobium sp. MAE2-X.</title>
        <authorList>
            <person name="Lee Y."/>
            <person name="Jeon C.O."/>
        </authorList>
    </citation>
    <scope>NUCLEOTIDE SEQUENCE [LARGE SCALE GENOMIC DNA]</scope>
    <source>
        <strain evidence="3 4">MAE2-X</strain>
    </source>
</reference>
<evidence type="ECO:0000313" key="3">
    <source>
        <dbReference type="EMBL" id="QRF53037.1"/>
    </source>
</evidence>
<feature type="transmembrane region" description="Helical" evidence="2">
    <location>
        <begin position="65"/>
        <end position="89"/>
    </location>
</feature>